<dbReference type="Proteomes" id="UP000265520">
    <property type="component" value="Unassembled WGS sequence"/>
</dbReference>
<evidence type="ECO:0000313" key="2">
    <source>
        <dbReference type="EMBL" id="MCI98103.1"/>
    </source>
</evidence>
<accession>A0A392WEU6</accession>
<feature type="compositionally biased region" description="Low complexity" evidence="1">
    <location>
        <begin position="1"/>
        <end position="15"/>
    </location>
</feature>
<organism evidence="2 3">
    <name type="scientific">Trifolium medium</name>
    <dbReference type="NCBI Taxonomy" id="97028"/>
    <lineage>
        <taxon>Eukaryota</taxon>
        <taxon>Viridiplantae</taxon>
        <taxon>Streptophyta</taxon>
        <taxon>Embryophyta</taxon>
        <taxon>Tracheophyta</taxon>
        <taxon>Spermatophyta</taxon>
        <taxon>Magnoliopsida</taxon>
        <taxon>eudicotyledons</taxon>
        <taxon>Gunneridae</taxon>
        <taxon>Pentapetalae</taxon>
        <taxon>rosids</taxon>
        <taxon>fabids</taxon>
        <taxon>Fabales</taxon>
        <taxon>Fabaceae</taxon>
        <taxon>Papilionoideae</taxon>
        <taxon>50 kb inversion clade</taxon>
        <taxon>NPAAA clade</taxon>
        <taxon>Hologalegina</taxon>
        <taxon>IRL clade</taxon>
        <taxon>Trifolieae</taxon>
        <taxon>Trifolium</taxon>
    </lineage>
</organism>
<comment type="caution">
    <text evidence="2">The sequence shown here is derived from an EMBL/GenBank/DDBJ whole genome shotgun (WGS) entry which is preliminary data.</text>
</comment>
<evidence type="ECO:0000256" key="1">
    <source>
        <dbReference type="SAM" id="MobiDB-lite"/>
    </source>
</evidence>
<protein>
    <submittedName>
        <fullName evidence="2">Uncharacterized protein</fullName>
    </submittedName>
</protein>
<evidence type="ECO:0000313" key="3">
    <source>
        <dbReference type="Proteomes" id="UP000265520"/>
    </source>
</evidence>
<dbReference type="EMBL" id="LXQA011464022">
    <property type="protein sequence ID" value="MCI98103.1"/>
    <property type="molecule type" value="Genomic_DNA"/>
</dbReference>
<dbReference type="AlphaFoldDB" id="A0A392WEU6"/>
<keyword evidence="3" id="KW-1185">Reference proteome</keyword>
<feature type="compositionally biased region" description="Pro residues" evidence="1">
    <location>
        <begin position="16"/>
        <end position="26"/>
    </location>
</feature>
<feature type="region of interest" description="Disordered" evidence="1">
    <location>
        <begin position="1"/>
        <end position="35"/>
    </location>
</feature>
<proteinExistence type="predicted"/>
<sequence>GANRAHTAQSAAAAQPRPPQHQPPAHFPQHVRYSE</sequence>
<feature type="non-terminal residue" evidence="2">
    <location>
        <position position="1"/>
    </location>
</feature>
<name>A0A392WEU6_9FABA</name>
<reference evidence="2 3" key="1">
    <citation type="journal article" date="2018" name="Front. Plant Sci.">
        <title>Red Clover (Trifolium pratense) and Zigzag Clover (T. medium) - A Picture of Genomic Similarities and Differences.</title>
        <authorList>
            <person name="Dluhosova J."/>
            <person name="Istvanek J."/>
            <person name="Nedelnik J."/>
            <person name="Repkova J."/>
        </authorList>
    </citation>
    <scope>NUCLEOTIDE SEQUENCE [LARGE SCALE GENOMIC DNA]</scope>
    <source>
        <strain evidence="3">cv. 10/8</strain>
        <tissue evidence="2">Leaf</tissue>
    </source>
</reference>